<dbReference type="EMBL" id="LMTZ01000098">
    <property type="protein sequence ID" value="KST66214.1"/>
    <property type="molecule type" value="Genomic_DNA"/>
</dbReference>
<keyword evidence="4 5" id="KW-0472">Membrane</keyword>
<comment type="caution">
    <text evidence="7">The sequence shown here is derived from an EMBL/GenBank/DDBJ whole genome shotgun (WGS) entry which is preliminary data.</text>
</comment>
<keyword evidence="3 5" id="KW-1133">Transmembrane helix</keyword>
<dbReference type="AlphaFoldDB" id="A0A0V7ZPT2"/>
<keyword evidence="5" id="KW-1003">Cell membrane</keyword>
<keyword evidence="5" id="KW-0813">Transport</keyword>
<feature type="transmembrane region" description="Helical" evidence="5">
    <location>
        <begin position="135"/>
        <end position="153"/>
    </location>
</feature>
<keyword evidence="8" id="KW-1185">Reference proteome</keyword>
<evidence type="ECO:0000256" key="5">
    <source>
        <dbReference type="RuleBase" id="RU361157"/>
    </source>
</evidence>
<evidence type="ECO:0000256" key="1">
    <source>
        <dbReference type="ARBA" id="ARBA00004141"/>
    </source>
</evidence>
<feature type="transmembrane region" description="Helical" evidence="5">
    <location>
        <begin position="192"/>
        <end position="211"/>
    </location>
</feature>
<gene>
    <name evidence="7" type="ORF">BC008_24900</name>
</gene>
<comment type="subcellular location">
    <subcellularLocation>
        <location evidence="5">Cell membrane</location>
        <topology evidence="5">Multi-pass membrane protein</topology>
    </subcellularLocation>
    <subcellularLocation>
        <location evidence="1">Membrane</location>
        <topology evidence="1">Multi-pass membrane protein</topology>
    </subcellularLocation>
</comment>
<evidence type="ECO:0000256" key="2">
    <source>
        <dbReference type="ARBA" id="ARBA00022692"/>
    </source>
</evidence>
<feature type="transmembrane region" description="Helical" evidence="5">
    <location>
        <begin position="43"/>
        <end position="62"/>
    </location>
</feature>
<evidence type="ECO:0000256" key="3">
    <source>
        <dbReference type="ARBA" id="ARBA00022989"/>
    </source>
</evidence>
<feature type="transmembrane region" description="Helical" evidence="5">
    <location>
        <begin position="247"/>
        <end position="268"/>
    </location>
</feature>
<dbReference type="PIRSF" id="PIRSF006648">
    <property type="entry name" value="DrrB"/>
    <property type="match status" value="1"/>
</dbReference>
<evidence type="ECO:0000259" key="6">
    <source>
        <dbReference type="PROSITE" id="PS51012"/>
    </source>
</evidence>
<dbReference type="OrthoDB" id="111284at2"/>
<organism evidence="7 8">
    <name type="scientific">Mastigocoleus testarum BC008</name>
    <dbReference type="NCBI Taxonomy" id="371196"/>
    <lineage>
        <taxon>Bacteria</taxon>
        <taxon>Bacillati</taxon>
        <taxon>Cyanobacteriota</taxon>
        <taxon>Cyanophyceae</taxon>
        <taxon>Nostocales</taxon>
        <taxon>Hapalosiphonaceae</taxon>
        <taxon>Mastigocoleus</taxon>
    </lineage>
</organism>
<proteinExistence type="inferred from homology"/>
<dbReference type="GO" id="GO:0140359">
    <property type="term" value="F:ABC-type transporter activity"/>
    <property type="evidence" value="ECO:0007669"/>
    <property type="project" value="InterPro"/>
</dbReference>
<dbReference type="PROSITE" id="PS51012">
    <property type="entry name" value="ABC_TM2"/>
    <property type="match status" value="1"/>
</dbReference>
<dbReference type="Pfam" id="PF01061">
    <property type="entry name" value="ABC2_membrane"/>
    <property type="match status" value="1"/>
</dbReference>
<dbReference type="Proteomes" id="UP000053372">
    <property type="component" value="Unassembled WGS sequence"/>
</dbReference>
<dbReference type="InterPro" id="IPR047817">
    <property type="entry name" value="ABC2_TM_bact-type"/>
</dbReference>
<dbReference type="RefSeq" id="WP_027844125.1">
    <property type="nucleotide sequence ID" value="NZ_LMTZ01000098.1"/>
</dbReference>
<dbReference type="PANTHER" id="PTHR43332">
    <property type="entry name" value="INNER MEMBRANE TRANSPORT PERMEASE YADH-RELATED"/>
    <property type="match status" value="1"/>
</dbReference>
<evidence type="ECO:0000256" key="4">
    <source>
        <dbReference type="ARBA" id="ARBA00023136"/>
    </source>
</evidence>
<dbReference type="PANTHER" id="PTHR43332:SF2">
    <property type="entry name" value="INNER MEMBRANE TRANSPORT PERMEASE YADH"/>
    <property type="match status" value="1"/>
</dbReference>
<dbReference type="GO" id="GO:0043190">
    <property type="term" value="C:ATP-binding cassette (ABC) transporter complex"/>
    <property type="evidence" value="ECO:0007669"/>
    <property type="project" value="InterPro"/>
</dbReference>
<protein>
    <recommendedName>
        <fullName evidence="5">Transport permease protein</fullName>
    </recommendedName>
</protein>
<sequence length="275" mass="29777">MGFQRALPFGKKLKFSQIQLILADSLTIFWGDWLDLRVRIPQIASSGLISPLIYIIAFGLGLGTSIRPGSVISSDYDSYLEFILPGMIALSSMTISFAGTTFSICGDRLFTKSFEELLLVPINPLSLHLGKMSAGIVRGLLTSGSVIILALLFTQNLGFLNPLFLLILLLNCAVFAGLGVITGLTVKSLESVGLYNNFVIIPMSFLGATFFDPATLPVGLKFLVYLLPLTYASTALRAAVYSPLSDFPWYSIPILLAIAAGLSVWGAYKFSNQQD</sequence>
<evidence type="ECO:0000313" key="7">
    <source>
        <dbReference type="EMBL" id="KST66214.1"/>
    </source>
</evidence>
<keyword evidence="2 5" id="KW-0812">Transmembrane</keyword>
<dbReference type="InterPro" id="IPR013525">
    <property type="entry name" value="ABC2_TM"/>
</dbReference>
<dbReference type="InterPro" id="IPR052522">
    <property type="entry name" value="ABC-2_transport_permease"/>
</dbReference>
<name>A0A0V7ZPT2_9CYAN</name>
<evidence type="ECO:0000313" key="8">
    <source>
        <dbReference type="Proteomes" id="UP000053372"/>
    </source>
</evidence>
<reference evidence="7 8" key="1">
    <citation type="journal article" date="2015" name="Genome Announc.">
        <title>Draft Genome of the Euendolithic (true boring) Cyanobacterium Mastigocoleus testarum strain BC008.</title>
        <authorList>
            <person name="Guida B.S."/>
            <person name="Garcia-Pichel F."/>
        </authorList>
    </citation>
    <scope>NUCLEOTIDE SEQUENCE [LARGE SCALE GENOMIC DNA]</scope>
    <source>
        <strain evidence="7 8">BC008</strain>
    </source>
</reference>
<feature type="domain" description="ABC transmembrane type-2" evidence="6">
    <location>
        <begin position="42"/>
        <end position="273"/>
    </location>
</feature>
<comment type="similarity">
    <text evidence="5">Belongs to the ABC-2 integral membrane protein family.</text>
</comment>
<dbReference type="InterPro" id="IPR000412">
    <property type="entry name" value="ABC_2_transport"/>
</dbReference>
<feature type="transmembrane region" description="Helical" evidence="5">
    <location>
        <begin position="165"/>
        <end position="186"/>
    </location>
</feature>
<accession>A0A0V7ZPT2</accession>
<feature type="transmembrane region" description="Helical" evidence="5">
    <location>
        <begin position="82"/>
        <end position="104"/>
    </location>
</feature>
<feature type="transmembrane region" description="Helical" evidence="5">
    <location>
        <begin position="223"/>
        <end position="241"/>
    </location>
</feature>